<proteinExistence type="predicted"/>
<organism evidence="1">
    <name type="scientific">Oryza brachyantha</name>
    <name type="common">malo sina</name>
    <dbReference type="NCBI Taxonomy" id="4533"/>
    <lineage>
        <taxon>Eukaryota</taxon>
        <taxon>Viridiplantae</taxon>
        <taxon>Streptophyta</taxon>
        <taxon>Embryophyta</taxon>
        <taxon>Tracheophyta</taxon>
        <taxon>Spermatophyta</taxon>
        <taxon>Magnoliopsida</taxon>
        <taxon>Liliopsida</taxon>
        <taxon>Poales</taxon>
        <taxon>Poaceae</taxon>
        <taxon>BOP clade</taxon>
        <taxon>Oryzoideae</taxon>
        <taxon>Oryzeae</taxon>
        <taxon>Oryzinae</taxon>
        <taxon>Oryza</taxon>
    </lineage>
</organism>
<reference evidence="1" key="1">
    <citation type="journal article" date="2013" name="Nat. Commun.">
        <title>Whole-genome sequencing of Oryza brachyantha reveals mechanisms underlying Oryza genome evolution.</title>
        <authorList>
            <person name="Chen J."/>
            <person name="Huang Q."/>
            <person name="Gao D."/>
            <person name="Wang J."/>
            <person name="Lang Y."/>
            <person name="Liu T."/>
            <person name="Li B."/>
            <person name="Bai Z."/>
            <person name="Luis Goicoechea J."/>
            <person name="Liang C."/>
            <person name="Chen C."/>
            <person name="Zhang W."/>
            <person name="Sun S."/>
            <person name="Liao Y."/>
            <person name="Zhang X."/>
            <person name="Yang L."/>
            <person name="Song C."/>
            <person name="Wang M."/>
            <person name="Shi J."/>
            <person name="Liu G."/>
            <person name="Liu J."/>
            <person name="Zhou H."/>
            <person name="Zhou W."/>
            <person name="Yu Q."/>
            <person name="An N."/>
            <person name="Chen Y."/>
            <person name="Cai Q."/>
            <person name="Wang B."/>
            <person name="Liu B."/>
            <person name="Min J."/>
            <person name="Huang Y."/>
            <person name="Wu H."/>
            <person name="Li Z."/>
            <person name="Zhang Y."/>
            <person name="Yin Y."/>
            <person name="Song W."/>
            <person name="Jiang J."/>
            <person name="Jackson S.A."/>
            <person name="Wing R.A."/>
            <person name="Wang J."/>
            <person name="Chen M."/>
        </authorList>
    </citation>
    <scope>NUCLEOTIDE SEQUENCE [LARGE SCALE GENOMIC DNA]</scope>
    <source>
        <strain evidence="1">cv. IRGC 101232</strain>
    </source>
</reference>
<name>J3MTN3_ORYBR</name>
<dbReference type="Proteomes" id="UP000006038">
    <property type="component" value="Chromosome 8"/>
</dbReference>
<accession>J3MTN3</accession>
<evidence type="ECO:0000313" key="1">
    <source>
        <dbReference type="EnsemblPlants" id="OB08G24640.1"/>
    </source>
</evidence>
<keyword evidence="2" id="KW-1185">Reference proteome</keyword>
<reference evidence="1" key="2">
    <citation type="submission" date="2013-04" db="UniProtKB">
        <authorList>
            <consortium name="EnsemblPlants"/>
        </authorList>
    </citation>
    <scope>IDENTIFICATION</scope>
</reference>
<dbReference type="HOGENOM" id="CLU_2149760_0_0_1"/>
<dbReference type="AlphaFoldDB" id="J3MTN3"/>
<evidence type="ECO:0000313" key="2">
    <source>
        <dbReference type="Proteomes" id="UP000006038"/>
    </source>
</evidence>
<protein>
    <submittedName>
        <fullName evidence="1">Uncharacterized protein</fullName>
    </submittedName>
</protein>
<dbReference type="Gramene" id="OB08G24640.1">
    <property type="protein sequence ID" value="OB08G24640.1"/>
    <property type="gene ID" value="OB08G24640"/>
</dbReference>
<sequence>MELGLSLGEAVAVADGGGRAPELVLGLGVGPRSGEEDEAWRREDGVGARRWAAAAASPEPSVRLSLVSSLGLHWASESVGVSRVFLKLCSFRCTFRTTGKICGIMTPSQLNV</sequence>
<dbReference type="EnsemblPlants" id="OB08G24640.1">
    <property type="protein sequence ID" value="OB08G24640.1"/>
    <property type="gene ID" value="OB08G24640"/>
</dbReference>